<dbReference type="AlphaFoldDB" id="J9ZC35"/>
<dbReference type="KEGG" id="lfi:LFML04_1211"/>
<dbReference type="STRING" id="1048260.LFML04_1211"/>
<evidence type="ECO:0000313" key="1">
    <source>
        <dbReference type="EMBL" id="AFS53438.1"/>
    </source>
</evidence>
<dbReference type="EMBL" id="CP002919">
    <property type="protein sequence ID" value="AFS53438.1"/>
    <property type="molecule type" value="Genomic_DNA"/>
</dbReference>
<dbReference type="PATRIC" id="fig|1048260.3.peg.1316"/>
<evidence type="ECO:0000313" key="2">
    <source>
        <dbReference type="Proteomes" id="UP000006177"/>
    </source>
</evidence>
<dbReference type="HOGENOM" id="CLU_2450978_0_0_0"/>
<protein>
    <submittedName>
        <fullName evidence="1">Uncharacterized protein</fullName>
    </submittedName>
</protein>
<organism evidence="1 2">
    <name type="scientific">Leptospirillum ferriphilum (strain ML-04)</name>
    <dbReference type="NCBI Taxonomy" id="1048260"/>
    <lineage>
        <taxon>Bacteria</taxon>
        <taxon>Pseudomonadati</taxon>
        <taxon>Nitrospirota</taxon>
        <taxon>Nitrospiria</taxon>
        <taxon>Nitrospirales</taxon>
        <taxon>Nitrospiraceae</taxon>
        <taxon>Leptospirillum</taxon>
    </lineage>
</organism>
<dbReference type="Proteomes" id="UP000006177">
    <property type="component" value="Chromosome"/>
</dbReference>
<gene>
    <name evidence="1" type="ordered locus">LFML04_1211</name>
</gene>
<reference evidence="1 2" key="1">
    <citation type="journal article" date="2011" name="J. Microbiol.">
        <title>Complete genome of Leptospirillum ferriphilum ML-04 provides insight into its physiology and environmental adaptation.</title>
        <authorList>
            <person name="Mi S."/>
            <person name="Song J."/>
            <person name="Lin J."/>
            <person name="Che Y."/>
            <person name="Zheng H."/>
            <person name="Lin J."/>
        </authorList>
    </citation>
    <scope>NUCLEOTIDE SEQUENCE [LARGE SCALE GENOMIC DNA]</scope>
    <source>
        <strain evidence="1 2">ML-04</strain>
    </source>
</reference>
<name>J9ZC35_LEPFM</name>
<proteinExistence type="predicted"/>
<accession>J9ZC35</accession>
<sequence length="89" mass="9851">MPGGDLQIPPMKNCGKNDKIFRIKTLPFLNSFPGHHDWAEDRLSLPERGPLYCSGKEVSKADGRLDGLISGGVDSMVKELVFYLAPFQC</sequence>